<dbReference type="KEGG" id="cput:CONPUDRAFT_92448"/>
<feature type="region of interest" description="Disordered" evidence="1">
    <location>
        <begin position="79"/>
        <end position="158"/>
    </location>
</feature>
<dbReference type="Proteomes" id="UP000053558">
    <property type="component" value="Unassembled WGS sequence"/>
</dbReference>
<protein>
    <submittedName>
        <fullName evidence="2">Uncharacterized protein</fullName>
    </submittedName>
</protein>
<dbReference type="RefSeq" id="XP_007772654.1">
    <property type="nucleotide sequence ID" value="XM_007774464.1"/>
</dbReference>
<evidence type="ECO:0000313" key="3">
    <source>
        <dbReference type="Proteomes" id="UP000053558"/>
    </source>
</evidence>
<gene>
    <name evidence="2" type="ORF">CONPUDRAFT_92448</name>
</gene>
<keyword evidence="3" id="KW-1185">Reference proteome</keyword>
<evidence type="ECO:0000313" key="2">
    <source>
        <dbReference type="EMBL" id="EIW77242.1"/>
    </source>
</evidence>
<dbReference type="EMBL" id="JH711584">
    <property type="protein sequence ID" value="EIW77242.1"/>
    <property type="molecule type" value="Genomic_DNA"/>
</dbReference>
<proteinExistence type="predicted"/>
<name>A0A5M3MDB1_CONPW</name>
<accession>A0A5M3MDB1</accession>
<organism evidence="2 3">
    <name type="scientific">Coniophora puteana (strain RWD-64-598)</name>
    <name type="common">Brown rot fungus</name>
    <dbReference type="NCBI Taxonomy" id="741705"/>
    <lineage>
        <taxon>Eukaryota</taxon>
        <taxon>Fungi</taxon>
        <taxon>Dikarya</taxon>
        <taxon>Basidiomycota</taxon>
        <taxon>Agaricomycotina</taxon>
        <taxon>Agaricomycetes</taxon>
        <taxon>Agaricomycetidae</taxon>
        <taxon>Boletales</taxon>
        <taxon>Coniophorineae</taxon>
        <taxon>Coniophoraceae</taxon>
        <taxon>Coniophora</taxon>
    </lineage>
</organism>
<dbReference type="GeneID" id="19211524"/>
<feature type="compositionally biased region" description="Basic and acidic residues" evidence="1">
    <location>
        <begin position="80"/>
        <end position="106"/>
    </location>
</feature>
<dbReference type="OrthoDB" id="2506317at2759"/>
<comment type="caution">
    <text evidence="2">The sequence shown here is derived from an EMBL/GenBank/DDBJ whole genome shotgun (WGS) entry which is preliminary data.</text>
</comment>
<dbReference type="AlphaFoldDB" id="A0A5M3MDB1"/>
<reference evidence="3" key="1">
    <citation type="journal article" date="2012" name="Science">
        <title>The Paleozoic origin of enzymatic lignin decomposition reconstructed from 31 fungal genomes.</title>
        <authorList>
            <person name="Floudas D."/>
            <person name="Binder M."/>
            <person name="Riley R."/>
            <person name="Barry K."/>
            <person name="Blanchette R.A."/>
            <person name="Henrissat B."/>
            <person name="Martinez A.T."/>
            <person name="Otillar R."/>
            <person name="Spatafora J.W."/>
            <person name="Yadav J.S."/>
            <person name="Aerts A."/>
            <person name="Benoit I."/>
            <person name="Boyd A."/>
            <person name="Carlson A."/>
            <person name="Copeland A."/>
            <person name="Coutinho P.M."/>
            <person name="de Vries R.P."/>
            <person name="Ferreira P."/>
            <person name="Findley K."/>
            <person name="Foster B."/>
            <person name="Gaskell J."/>
            <person name="Glotzer D."/>
            <person name="Gorecki P."/>
            <person name="Heitman J."/>
            <person name="Hesse C."/>
            <person name="Hori C."/>
            <person name="Igarashi K."/>
            <person name="Jurgens J.A."/>
            <person name="Kallen N."/>
            <person name="Kersten P."/>
            <person name="Kohler A."/>
            <person name="Kuees U."/>
            <person name="Kumar T.K.A."/>
            <person name="Kuo A."/>
            <person name="LaButti K."/>
            <person name="Larrondo L.F."/>
            <person name="Lindquist E."/>
            <person name="Ling A."/>
            <person name="Lombard V."/>
            <person name="Lucas S."/>
            <person name="Lundell T."/>
            <person name="Martin R."/>
            <person name="McLaughlin D.J."/>
            <person name="Morgenstern I."/>
            <person name="Morin E."/>
            <person name="Murat C."/>
            <person name="Nagy L.G."/>
            <person name="Nolan M."/>
            <person name="Ohm R.A."/>
            <person name="Patyshakuliyeva A."/>
            <person name="Rokas A."/>
            <person name="Ruiz-Duenas F.J."/>
            <person name="Sabat G."/>
            <person name="Salamov A."/>
            <person name="Samejima M."/>
            <person name="Schmutz J."/>
            <person name="Slot J.C."/>
            <person name="St John F."/>
            <person name="Stenlid J."/>
            <person name="Sun H."/>
            <person name="Sun S."/>
            <person name="Syed K."/>
            <person name="Tsang A."/>
            <person name="Wiebenga A."/>
            <person name="Young D."/>
            <person name="Pisabarro A."/>
            <person name="Eastwood D.C."/>
            <person name="Martin F."/>
            <person name="Cullen D."/>
            <person name="Grigoriev I.V."/>
            <person name="Hibbett D.S."/>
        </authorList>
    </citation>
    <scope>NUCLEOTIDE SEQUENCE [LARGE SCALE GENOMIC DNA]</scope>
    <source>
        <strain evidence="3">RWD-64-598 SS2</strain>
    </source>
</reference>
<sequence length="158" mass="17634">MASTSKSPYRDAVSAPLIQSPALRVPPRIELPEDIHPLPDTVLNYFVYPYTLEPHILTLESNRRSTLAVHAARRQALLDARAEDRERRRKAAEDERERRRREELRRVAPGWEGHAGAALVPTRTETGSGAGPGHGRGKSRDVMDDLVDQLARLEGDGT</sequence>
<evidence type="ECO:0000256" key="1">
    <source>
        <dbReference type="SAM" id="MobiDB-lite"/>
    </source>
</evidence>
<dbReference type="OMA" id="FTIEPHI"/>